<dbReference type="RefSeq" id="WP_089299505.1">
    <property type="nucleotide sequence ID" value="NZ_FZNW01000001.1"/>
</dbReference>
<feature type="active site" description="Acyl-thioester intermediate" evidence="2">
    <location>
        <position position="254"/>
    </location>
</feature>
<dbReference type="CDD" id="cd05830">
    <property type="entry name" value="Sortase_E"/>
    <property type="match status" value="1"/>
</dbReference>
<dbReference type="InterPro" id="IPR005754">
    <property type="entry name" value="Sortase"/>
</dbReference>
<reference evidence="5 6" key="1">
    <citation type="submission" date="2017-06" db="EMBL/GenBank/DDBJ databases">
        <authorList>
            <person name="Kim H.J."/>
            <person name="Triplett B.A."/>
        </authorList>
    </citation>
    <scope>NUCLEOTIDE SEQUENCE [LARGE SCALE GENOMIC DNA]</scope>
    <source>
        <strain evidence="5 6">DSM 45207</strain>
    </source>
</reference>
<dbReference type="OrthoDB" id="5242879at2"/>
<dbReference type="InterPro" id="IPR053465">
    <property type="entry name" value="Sortase_Class_E"/>
</dbReference>
<evidence type="ECO:0000256" key="4">
    <source>
        <dbReference type="SAM" id="Phobius"/>
    </source>
</evidence>
<keyword evidence="4" id="KW-1133">Transmembrane helix</keyword>
<feature type="transmembrane region" description="Helical" evidence="4">
    <location>
        <begin position="21"/>
        <end position="47"/>
    </location>
</feature>
<organism evidence="5 6">
    <name type="scientific">Haloechinothrix alba</name>
    <dbReference type="NCBI Taxonomy" id="664784"/>
    <lineage>
        <taxon>Bacteria</taxon>
        <taxon>Bacillati</taxon>
        <taxon>Actinomycetota</taxon>
        <taxon>Actinomycetes</taxon>
        <taxon>Pseudonocardiales</taxon>
        <taxon>Pseudonocardiaceae</taxon>
        <taxon>Haloechinothrix</taxon>
    </lineage>
</organism>
<dbReference type="GO" id="GO:0016787">
    <property type="term" value="F:hydrolase activity"/>
    <property type="evidence" value="ECO:0007669"/>
    <property type="project" value="UniProtKB-KW"/>
</dbReference>
<gene>
    <name evidence="5" type="ORF">SAMN06265360_101166</name>
</gene>
<proteinExistence type="predicted"/>
<keyword evidence="6" id="KW-1185">Reference proteome</keyword>
<dbReference type="Gene3D" id="2.40.260.10">
    <property type="entry name" value="Sortase"/>
    <property type="match status" value="1"/>
</dbReference>
<dbReference type="InterPro" id="IPR023365">
    <property type="entry name" value="Sortase_dom-sf"/>
</dbReference>
<feature type="active site" description="Proton donor/acceptor" evidence="2">
    <location>
        <position position="142"/>
    </location>
</feature>
<feature type="region of interest" description="Disordered" evidence="3">
    <location>
        <begin position="62"/>
        <end position="88"/>
    </location>
</feature>
<keyword evidence="4" id="KW-0472">Membrane</keyword>
<dbReference type="SUPFAM" id="SSF63817">
    <property type="entry name" value="Sortase"/>
    <property type="match status" value="2"/>
</dbReference>
<evidence type="ECO:0000256" key="2">
    <source>
        <dbReference type="PIRSR" id="PIRSR605754-1"/>
    </source>
</evidence>
<dbReference type="EMBL" id="FZNW01000001">
    <property type="protein sequence ID" value="SNR28101.1"/>
    <property type="molecule type" value="Genomic_DNA"/>
</dbReference>
<protein>
    <submittedName>
        <fullName evidence="5">LPXTG-site transpeptidase (Sortase) family protein</fullName>
    </submittedName>
</protein>
<dbReference type="Proteomes" id="UP000198348">
    <property type="component" value="Unassembled WGS sequence"/>
</dbReference>
<evidence type="ECO:0000256" key="1">
    <source>
        <dbReference type="ARBA" id="ARBA00022801"/>
    </source>
</evidence>
<accession>A0A238V1S9</accession>
<dbReference type="AlphaFoldDB" id="A0A238V1S9"/>
<name>A0A238V1S9_9PSEU</name>
<feature type="compositionally biased region" description="Low complexity" evidence="3">
    <location>
        <begin position="75"/>
        <end position="88"/>
    </location>
</feature>
<keyword evidence="1" id="KW-0378">Hydrolase</keyword>
<evidence type="ECO:0000256" key="3">
    <source>
        <dbReference type="SAM" id="MobiDB-lite"/>
    </source>
</evidence>
<dbReference type="InterPro" id="IPR042003">
    <property type="entry name" value="Sortase_E"/>
</dbReference>
<keyword evidence="4" id="KW-0812">Transmembrane</keyword>
<dbReference type="NCBIfam" id="NF033747">
    <property type="entry name" value="class_E_sortase"/>
    <property type="match status" value="1"/>
</dbReference>
<evidence type="ECO:0000313" key="5">
    <source>
        <dbReference type="EMBL" id="SNR28101.1"/>
    </source>
</evidence>
<sequence>MSQRPERGNGVRRTAGHRAGYLVIRTAGELLITAGVVLLLFVFYTLYVTNWTSAQLQRESEERLERAWDEQDGMDAPADAGTDSTDAGTDSAFARIRIPAFGPDYRYTVQSGVDADHLEIGPGHYPQSAMPGEPGNFGVAGHRIGRGAPFTDLDELGSCDALVVETATNFFVYRVLPFDEEIDGWEAIRQRRPECANVSTLRDTGDGPGEPYGDTVGRRIVTPDRSDAVAPVPYREVDVLPRLEQAALITLTTCHPQYSDRERLIVHGVLTQQVPKSQVQDDYGQLLEQLGEV</sequence>
<evidence type="ECO:0000313" key="6">
    <source>
        <dbReference type="Proteomes" id="UP000198348"/>
    </source>
</evidence>
<dbReference type="Pfam" id="PF04203">
    <property type="entry name" value="Sortase"/>
    <property type="match status" value="1"/>
</dbReference>